<evidence type="ECO:0000256" key="6">
    <source>
        <dbReference type="SAM" id="MobiDB-lite"/>
    </source>
</evidence>
<organism evidence="7 8">
    <name type="scientific">Raphidocelis subcapitata</name>
    <dbReference type="NCBI Taxonomy" id="307507"/>
    <lineage>
        <taxon>Eukaryota</taxon>
        <taxon>Viridiplantae</taxon>
        <taxon>Chlorophyta</taxon>
        <taxon>core chlorophytes</taxon>
        <taxon>Chlorophyceae</taxon>
        <taxon>CS clade</taxon>
        <taxon>Sphaeropleales</taxon>
        <taxon>Selenastraceae</taxon>
        <taxon>Raphidocelis</taxon>
    </lineage>
</organism>
<evidence type="ECO:0000256" key="4">
    <source>
        <dbReference type="ARBA" id="ARBA00023277"/>
    </source>
</evidence>
<keyword evidence="8" id="KW-1185">Reference proteome</keyword>
<dbReference type="InParanoid" id="A0A2V0P8F3"/>
<dbReference type="Proteomes" id="UP000247498">
    <property type="component" value="Unassembled WGS sequence"/>
</dbReference>
<dbReference type="Pfam" id="PF10250">
    <property type="entry name" value="O-FucT"/>
    <property type="match status" value="1"/>
</dbReference>
<keyword evidence="3" id="KW-0294">Fucose metabolism</keyword>
<feature type="compositionally biased region" description="Low complexity" evidence="6">
    <location>
        <begin position="140"/>
        <end position="184"/>
    </location>
</feature>
<evidence type="ECO:0000256" key="5">
    <source>
        <dbReference type="ARBA" id="ARBA00030350"/>
    </source>
</evidence>
<dbReference type="STRING" id="307507.A0A2V0P8F3"/>
<dbReference type="Gene3D" id="3.40.50.11350">
    <property type="match status" value="1"/>
</dbReference>
<sequence>MRALLSSGGGLKASKRPSVRRVGSLLALGEKGLSGPRWRSLGARLALFAAGALLVCAFAEHERAPPSNLAVLNPHSGDNAGMSRRGLYTSDSGGAGEGWGLFNGGWSSRARHAIREAATRSSGGGGSSSSGGGTGGGDTAAGTRGAAGGAASAPTTPAAAPQQQQQQQQQPQQQQRGHQQPEAAAARAQLPVTPRHPQPQQQQHPRRHHPGAAPAAKRVHPSDAAPAEEPAGDIPNPTNDPMREGRVVAPKDFDWRGYLLRYPDLRTAGVRSKAGAHYHYTTKGHRERRAYARVPVLLRYTACQGLFNQMYAHLNALVLAEHLGADVVLPPSVYRESFAKYFTMTQIDKNEVKWLPADTGALLDVEALTKHYAKKGIKIHRTPPMEAFPDCMHPHDAFPRYRMEGVRPQQVVQLPGTYLASSHLWALWDRAAELVMEKHRELADAGWPANTTVVLDLPCPFLSIMTLTCLPAAQDAAAALKFNRTIVSMARAVARGMREAGVQRYNGAHLRLEKDAIDWARMLGGTDAYLRAYAKAFQGAGLSREKDLYIASGLLSYNASDEMRDMLGFLRPHSKSVQYKELYLPPGALSGLNPEQEALVDFLVLSGSANFVGLGSSTFSTYLREYRVLLGHRRAADVFVDTSKIGTDGLFERTTHFAPLDPAAAAVAQRARREHERRQRGGAGRQAERRAA</sequence>
<comment type="caution">
    <text evidence="7">The sequence shown here is derived from an EMBL/GenBank/DDBJ whole genome shotgun (WGS) entry which is preliminary data.</text>
</comment>
<dbReference type="CDD" id="cd11296">
    <property type="entry name" value="O-FucT_like"/>
    <property type="match status" value="1"/>
</dbReference>
<dbReference type="InterPro" id="IPR019378">
    <property type="entry name" value="GDP-Fuc_O-FucTrfase"/>
</dbReference>
<comment type="similarity">
    <text evidence="1">Belongs to the glycosyltransferase GT106 family.</text>
</comment>
<dbReference type="GO" id="GO:0016740">
    <property type="term" value="F:transferase activity"/>
    <property type="evidence" value="ECO:0007669"/>
    <property type="project" value="UniProtKB-KW"/>
</dbReference>
<reference evidence="7 8" key="1">
    <citation type="journal article" date="2018" name="Sci. Rep.">
        <title>Raphidocelis subcapitata (=Pseudokirchneriella subcapitata) provides an insight into genome evolution and environmental adaptations in the Sphaeropleales.</title>
        <authorList>
            <person name="Suzuki S."/>
            <person name="Yamaguchi H."/>
            <person name="Nakajima N."/>
            <person name="Kawachi M."/>
        </authorList>
    </citation>
    <scope>NUCLEOTIDE SEQUENCE [LARGE SCALE GENOMIC DNA]</scope>
    <source>
        <strain evidence="7 8">NIES-35</strain>
    </source>
</reference>
<protein>
    <recommendedName>
        <fullName evidence="5">O-fucosyltransferase family protein</fullName>
    </recommendedName>
</protein>
<dbReference type="EMBL" id="BDRX01000075">
    <property type="protein sequence ID" value="GBF96144.1"/>
    <property type="molecule type" value="Genomic_DNA"/>
</dbReference>
<proteinExistence type="inferred from homology"/>
<keyword evidence="2" id="KW-0808">Transferase</keyword>
<feature type="region of interest" description="Disordered" evidence="6">
    <location>
        <begin position="666"/>
        <end position="692"/>
    </location>
</feature>
<evidence type="ECO:0000256" key="2">
    <source>
        <dbReference type="ARBA" id="ARBA00022679"/>
    </source>
</evidence>
<evidence type="ECO:0000256" key="3">
    <source>
        <dbReference type="ARBA" id="ARBA00023253"/>
    </source>
</evidence>
<gene>
    <name evidence="7" type="ORF">Rsub_08892</name>
</gene>
<dbReference type="AlphaFoldDB" id="A0A2V0P8F3"/>
<dbReference type="GO" id="GO:0006004">
    <property type="term" value="P:fucose metabolic process"/>
    <property type="evidence" value="ECO:0007669"/>
    <property type="project" value="UniProtKB-KW"/>
</dbReference>
<evidence type="ECO:0000313" key="8">
    <source>
        <dbReference type="Proteomes" id="UP000247498"/>
    </source>
</evidence>
<evidence type="ECO:0000313" key="7">
    <source>
        <dbReference type="EMBL" id="GBF96144.1"/>
    </source>
</evidence>
<evidence type="ECO:0000256" key="1">
    <source>
        <dbReference type="ARBA" id="ARBA00007737"/>
    </source>
</evidence>
<keyword evidence="4" id="KW-0119">Carbohydrate metabolism</keyword>
<feature type="region of interest" description="Disordered" evidence="6">
    <location>
        <begin position="117"/>
        <end position="245"/>
    </location>
</feature>
<name>A0A2V0P8F3_9CHLO</name>
<feature type="compositionally biased region" description="Gly residues" evidence="6">
    <location>
        <begin position="122"/>
        <end position="139"/>
    </location>
</feature>
<accession>A0A2V0P8F3</accession>
<dbReference type="OrthoDB" id="20368at2759"/>